<accession>A0A6C0KN43</accession>
<dbReference type="EMBL" id="MN740936">
    <property type="protein sequence ID" value="QHU18581.1"/>
    <property type="molecule type" value="Genomic_DNA"/>
</dbReference>
<reference evidence="1" key="1">
    <citation type="journal article" date="2020" name="Nature">
        <title>Giant virus diversity and host interactions through global metagenomics.</title>
        <authorList>
            <person name="Schulz F."/>
            <person name="Roux S."/>
            <person name="Paez-Espino D."/>
            <person name="Jungbluth S."/>
            <person name="Walsh D.A."/>
            <person name="Denef V.J."/>
            <person name="McMahon K.D."/>
            <person name="Konstantinidis K.T."/>
            <person name="Eloe-Fadrosh E.A."/>
            <person name="Kyrpides N.C."/>
            <person name="Woyke T."/>
        </authorList>
    </citation>
    <scope>NUCLEOTIDE SEQUENCE</scope>
    <source>
        <strain evidence="1">GVMAG-S-3300013006-158</strain>
    </source>
</reference>
<dbReference type="AlphaFoldDB" id="A0A6C0KN43"/>
<proteinExistence type="predicted"/>
<name>A0A6C0KN43_9ZZZZ</name>
<sequence length="219" mass="25272">MIYIIITTSIHNRHGLKDVSEAEKRKARYLYAITESLRHVPAHIQPILVENNGKRSTYIDDFYHMGKKVPVVYTNNNDIVYKSKGINEFLDLKDVIRIMNIQPDDMIIKLTGRYRLLSSSFVDEVLANETVADTADTVDALVMFFGSCSLQYERYDCILGCYAIRSKYILMFHPTSIENYKSAEIAFAKYVRLCGLRYKEIQDLGVECLFSENNQILNV</sequence>
<protein>
    <submittedName>
        <fullName evidence="1">Uncharacterized protein</fullName>
    </submittedName>
</protein>
<organism evidence="1">
    <name type="scientific">viral metagenome</name>
    <dbReference type="NCBI Taxonomy" id="1070528"/>
    <lineage>
        <taxon>unclassified sequences</taxon>
        <taxon>metagenomes</taxon>
        <taxon>organismal metagenomes</taxon>
    </lineage>
</organism>
<evidence type="ECO:0000313" key="1">
    <source>
        <dbReference type="EMBL" id="QHU18581.1"/>
    </source>
</evidence>